<accession>A0A1Z4MVM9</accession>
<name>A0A1Z4MVM9_9CYAN</name>
<sequence length="79" mass="9425">MKTEHERQEIINAINVLLHQAYDSTLDEIYALLEKIEDQEDEEDLKTVKEAREEIRLHGTFSWEKIKKEIAEERKQDVA</sequence>
<keyword evidence="2" id="KW-1185">Reference proteome</keyword>
<dbReference type="AlphaFoldDB" id="A0A1Z4MVM9"/>
<gene>
    <name evidence="1" type="ORF">NIES37_14780</name>
</gene>
<dbReference type="KEGG" id="ttq:NIES37_14780"/>
<proteinExistence type="predicted"/>
<reference evidence="1 2" key="1">
    <citation type="submission" date="2017-06" db="EMBL/GenBank/DDBJ databases">
        <title>Genome sequencing of cyanobaciteial culture collection at National Institute for Environmental Studies (NIES).</title>
        <authorList>
            <person name="Hirose Y."/>
            <person name="Shimura Y."/>
            <person name="Fujisawa T."/>
            <person name="Nakamura Y."/>
            <person name="Kawachi M."/>
        </authorList>
    </citation>
    <scope>NUCLEOTIDE SEQUENCE [LARGE SCALE GENOMIC DNA]</scope>
    <source>
        <strain evidence="1 2">NIES-37</strain>
    </source>
</reference>
<evidence type="ECO:0000313" key="1">
    <source>
        <dbReference type="EMBL" id="BAY97536.1"/>
    </source>
</evidence>
<dbReference type="RefSeq" id="WP_096574573.1">
    <property type="nucleotide sequence ID" value="NZ_CAWNJS010000001.1"/>
</dbReference>
<dbReference type="Proteomes" id="UP000218785">
    <property type="component" value="Chromosome"/>
</dbReference>
<organism evidence="1 2">
    <name type="scientific">Tolypothrix tenuis PCC 7101</name>
    <dbReference type="NCBI Taxonomy" id="231146"/>
    <lineage>
        <taxon>Bacteria</taxon>
        <taxon>Bacillati</taxon>
        <taxon>Cyanobacteriota</taxon>
        <taxon>Cyanophyceae</taxon>
        <taxon>Nostocales</taxon>
        <taxon>Tolypothrichaceae</taxon>
        <taxon>Tolypothrix</taxon>
    </lineage>
</organism>
<dbReference type="EMBL" id="AP018248">
    <property type="protein sequence ID" value="BAY97536.1"/>
    <property type="molecule type" value="Genomic_DNA"/>
</dbReference>
<protein>
    <submittedName>
        <fullName evidence="1">Uncharacterized protein</fullName>
    </submittedName>
</protein>
<evidence type="ECO:0000313" key="2">
    <source>
        <dbReference type="Proteomes" id="UP000218785"/>
    </source>
</evidence>